<dbReference type="EMBL" id="AP022591">
    <property type="protein sequence ID" value="BBY41936.1"/>
    <property type="molecule type" value="Genomic_DNA"/>
</dbReference>
<dbReference type="SUPFAM" id="SSF53800">
    <property type="entry name" value="Chelatase"/>
    <property type="match status" value="1"/>
</dbReference>
<dbReference type="Pfam" id="PF01903">
    <property type="entry name" value="CbiX"/>
    <property type="match status" value="2"/>
</dbReference>
<accession>A0A1X0BZC4</accession>
<protein>
    <submittedName>
        <fullName evidence="1">Sirohydrochlorin chelatase</fullName>
    </submittedName>
</protein>
<dbReference type="Proteomes" id="UP000466431">
    <property type="component" value="Chromosome"/>
</dbReference>
<evidence type="ECO:0000313" key="2">
    <source>
        <dbReference type="Proteomes" id="UP000466431"/>
    </source>
</evidence>
<dbReference type="KEGG" id="mcee:MCEL_02310"/>
<dbReference type="GO" id="GO:0016829">
    <property type="term" value="F:lyase activity"/>
    <property type="evidence" value="ECO:0007669"/>
    <property type="project" value="InterPro"/>
</dbReference>
<dbReference type="AlphaFoldDB" id="A0A1X0BZC4"/>
<dbReference type="InterPro" id="IPR050963">
    <property type="entry name" value="Sirohydro_Cobaltochel/CbiX"/>
</dbReference>
<evidence type="ECO:0000313" key="1">
    <source>
        <dbReference type="EMBL" id="BBY41936.1"/>
    </source>
</evidence>
<dbReference type="CDD" id="cd03414">
    <property type="entry name" value="CbiX_SirB_C"/>
    <property type="match status" value="1"/>
</dbReference>
<organism evidence="1 2">
    <name type="scientific">Mycolicibacterium celeriflavum</name>
    <name type="common">Mycobacterium celeriflavum</name>
    <dbReference type="NCBI Taxonomy" id="1249101"/>
    <lineage>
        <taxon>Bacteria</taxon>
        <taxon>Bacillati</taxon>
        <taxon>Actinomycetota</taxon>
        <taxon>Actinomycetes</taxon>
        <taxon>Mycobacteriales</taxon>
        <taxon>Mycobacteriaceae</taxon>
        <taxon>Mycolicibacterium</taxon>
    </lineage>
</organism>
<proteinExistence type="predicted"/>
<dbReference type="PANTHER" id="PTHR33542:SF5">
    <property type="entry name" value="FERROCHELATASE CHE1"/>
    <property type="match status" value="1"/>
</dbReference>
<sequence length="261" mass="26946">MRAARVVTVLAPARRALVLTAHGSADPRSAAVTHAVAGRIRRLRPWLDVRAAFLEQNGPYLSDTLRELDGPGVVVPFLLADAFHARIDIPAVIEESGAVVDRADVLGEDPALMTVFRRRLAEAGVSPDDDGLGVIVVAVGTSSEAANARTATVAHGLVAGTRWCGTQIAFATGAYPGVADATERLRADGAERLVIAPWFLAHGRITDRVRAYAAANGISMTEPLGSHNLVAATVLDRFDAIAAAAAVGAEAPVAAGAVAAA</sequence>
<dbReference type="CDD" id="cd03416">
    <property type="entry name" value="CbiX_SirB_N"/>
    <property type="match status" value="1"/>
</dbReference>
<gene>
    <name evidence="1" type="ORF">MCEL_02310</name>
</gene>
<dbReference type="OrthoDB" id="482456at2"/>
<dbReference type="InterPro" id="IPR002762">
    <property type="entry name" value="CbiX-like"/>
</dbReference>
<keyword evidence="2" id="KW-1185">Reference proteome</keyword>
<reference evidence="1 2" key="1">
    <citation type="journal article" date="2019" name="Emerg. Microbes Infect.">
        <title>Comprehensive subspecies identification of 175 nontuberculous mycobacteria species based on 7547 genomic profiles.</title>
        <authorList>
            <person name="Matsumoto Y."/>
            <person name="Kinjo T."/>
            <person name="Motooka D."/>
            <person name="Nabeya D."/>
            <person name="Jung N."/>
            <person name="Uechi K."/>
            <person name="Horii T."/>
            <person name="Iida T."/>
            <person name="Fujita J."/>
            <person name="Nakamura S."/>
        </authorList>
    </citation>
    <scope>NUCLEOTIDE SEQUENCE [LARGE SCALE GENOMIC DNA]</scope>
    <source>
        <strain evidence="1 2">JCM 18439</strain>
    </source>
</reference>
<dbReference type="RefSeq" id="WP_083001251.1">
    <property type="nucleotide sequence ID" value="NZ_AP022591.1"/>
</dbReference>
<dbReference type="PANTHER" id="PTHR33542">
    <property type="entry name" value="SIROHYDROCHLORIN FERROCHELATASE, CHLOROPLASTIC"/>
    <property type="match status" value="1"/>
</dbReference>
<name>A0A1X0BZC4_MYCCF</name>
<dbReference type="STRING" id="1249101.BST21_07970"/>
<dbReference type="Gene3D" id="3.40.50.1400">
    <property type="match status" value="2"/>
</dbReference>